<proteinExistence type="predicted"/>
<name>A0A6I6JHA6_9BACT</name>
<dbReference type="PROSITE" id="PS51257">
    <property type="entry name" value="PROKAR_LIPOPROTEIN"/>
    <property type="match status" value="1"/>
</dbReference>
<evidence type="ECO:0000313" key="3">
    <source>
        <dbReference type="EMBL" id="QGY39742.1"/>
    </source>
</evidence>
<evidence type="ECO:0000313" key="4">
    <source>
        <dbReference type="Proteomes" id="UP000428328"/>
    </source>
</evidence>
<dbReference type="RefSeq" id="WP_158946967.1">
    <property type="nucleotide sequence ID" value="NZ_CP046400.1"/>
</dbReference>
<keyword evidence="4" id="KW-1185">Reference proteome</keyword>
<dbReference type="KEGG" id="psel:GM415_06285"/>
<keyword evidence="2" id="KW-0732">Signal</keyword>
<feature type="region of interest" description="Disordered" evidence="1">
    <location>
        <begin position="126"/>
        <end position="145"/>
    </location>
</feature>
<accession>A0A6I6JHA6</accession>
<dbReference type="EMBL" id="CP046400">
    <property type="protein sequence ID" value="QGY39742.1"/>
    <property type="molecule type" value="Genomic_DNA"/>
</dbReference>
<gene>
    <name evidence="3" type="ORF">GM415_06285</name>
</gene>
<reference evidence="3 4" key="1">
    <citation type="submission" date="2019-11" db="EMBL/GenBank/DDBJ databases">
        <authorList>
            <person name="Zheng R.K."/>
            <person name="Sun C.M."/>
        </authorList>
    </citation>
    <scope>NUCLEOTIDE SEQUENCE [LARGE SCALE GENOMIC DNA]</scope>
    <source>
        <strain evidence="3 4">SRB007</strain>
    </source>
</reference>
<sequence>MKKHIIATVVLVCALAAGLLLAGCPSEPSPEAREKRLAAMEAELAALKDEAKARDVEIKKELGLLRENLDSIRDILSVEQQRSELMDQNRTMGQSLDELNDKAKTLARESMDRLMELTKELLDKLEKKMDEQTTKPAPAPEGREI</sequence>
<dbReference type="AlphaFoldDB" id="A0A6I6JHA6"/>
<evidence type="ECO:0000256" key="2">
    <source>
        <dbReference type="SAM" id="SignalP"/>
    </source>
</evidence>
<protein>
    <submittedName>
        <fullName evidence="3">Uncharacterized protein</fullName>
    </submittedName>
</protein>
<organism evidence="3 4">
    <name type="scientific">Pseudodesulfovibrio cashew</name>
    <dbReference type="NCBI Taxonomy" id="2678688"/>
    <lineage>
        <taxon>Bacteria</taxon>
        <taxon>Pseudomonadati</taxon>
        <taxon>Thermodesulfobacteriota</taxon>
        <taxon>Desulfovibrionia</taxon>
        <taxon>Desulfovibrionales</taxon>
        <taxon>Desulfovibrionaceae</taxon>
    </lineage>
</organism>
<feature type="signal peptide" evidence="2">
    <location>
        <begin position="1"/>
        <end position="22"/>
    </location>
</feature>
<dbReference type="Proteomes" id="UP000428328">
    <property type="component" value="Chromosome"/>
</dbReference>
<feature type="chain" id="PRO_5026308931" evidence="2">
    <location>
        <begin position="23"/>
        <end position="145"/>
    </location>
</feature>
<evidence type="ECO:0000256" key="1">
    <source>
        <dbReference type="SAM" id="MobiDB-lite"/>
    </source>
</evidence>